<sequence>MKKAAFTICAKNYIGLALVLEKSIKKFNSDIEFFIFVADEIHKEDNILDLPKNVIVAKDVVGIEPQTWNQMSFKYDLTEFCTSIKPSCFKYIFEKHNPDSCIYFDPDILVYNSLDCIYDNLVENSIMVTPHITTIETKYTGKLNERSLFYSGMFNLGFLGLKNDDSAKRMLDWWEIRLEDRCFQNMMENYFTDQKWMDFLPSFFSKELLISSNLGLNVAPWNFYEREIIYECDEYLVKNRINTSEKNTFPLTFIHFSGFNYKFLIDDKVTQANIKDLEIYSDYKQPIDIYIEYLKESDFLKYSKLKYSYGSFSNGIQISVIYRKLFRRLFEDGKIDSDPFESSNVFYQQLKKNKILKENMVVNDKVSVNNYDNVERKTILINKMLNYFFKIIGANRFFLLTRLMRLYSKTENHVYLIDKSYFKNFKIRN</sequence>
<accession>A0ABQ1H7Y0</accession>
<dbReference type="SUPFAM" id="SSF53448">
    <property type="entry name" value="Nucleotide-diphospho-sugar transferases"/>
    <property type="match status" value="1"/>
</dbReference>
<dbReference type="InterPro" id="IPR029044">
    <property type="entry name" value="Nucleotide-diphossugar_trans"/>
</dbReference>
<dbReference type="Proteomes" id="UP000658793">
    <property type="component" value="Unassembled WGS sequence"/>
</dbReference>
<evidence type="ECO:0000313" key="1">
    <source>
        <dbReference type="EMBL" id="GGA63277.1"/>
    </source>
</evidence>
<gene>
    <name evidence="1" type="ORF">GCM10008015_00200</name>
</gene>
<evidence type="ECO:0008006" key="3">
    <source>
        <dbReference type="Google" id="ProtNLM"/>
    </source>
</evidence>
<dbReference type="Gene3D" id="3.90.550.10">
    <property type="entry name" value="Spore Coat Polysaccharide Biosynthesis Protein SpsA, Chain A"/>
    <property type="match status" value="1"/>
</dbReference>
<proteinExistence type="predicted"/>
<comment type="caution">
    <text evidence="1">The sequence shown here is derived from an EMBL/GenBank/DDBJ whole genome shotgun (WGS) entry which is preliminary data.</text>
</comment>
<dbReference type="EMBL" id="BMGA01000001">
    <property type="protein sequence ID" value="GGA63277.1"/>
    <property type="molecule type" value="Genomic_DNA"/>
</dbReference>
<reference evidence="2" key="1">
    <citation type="journal article" date="2019" name="Int. J. Syst. Evol. Microbiol.">
        <title>The Global Catalogue of Microorganisms (GCM) 10K type strain sequencing project: providing services to taxonomists for standard genome sequencing and annotation.</title>
        <authorList>
            <consortium name="The Broad Institute Genomics Platform"/>
            <consortium name="The Broad Institute Genome Sequencing Center for Infectious Disease"/>
            <person name="Wu L."/>
            <person name="Ma J."/>
        </authorList>
    </citation>
    <scope>NUCLEOTIDE SEQUENCE [LARGE SCALE GENOMIC DNA]</scope>
    <source>
        <strain evidence="2">CGMCC 1.12811</strain>
    </source>
</reference>
<name>A0ABQ1H7Y0_9FLAO</name>
<dbReference type="RefSeq" id="WP_188491270.1">
    <property type="nucleotide sequence ID" value="NZ_BMGA01000001.1"/>
</dbReference>
<organism evidence="1 2">
    <name type="scientific">Flavobacterium palustre</name>
    <dbReference type="NCBI Taxonomy" id="1476463"/>
    <lineage>
        <taxon>Bacteria</taxon>
        <taxon>Pseudomonadati</taxon>
        <taxon>Bacteroidota</taxon>
        <taxon>Flavobacteriia</taxon>
        <taxon>Flavobacteriales</taxon>
        <taxon>Flavobacteriaceae</taxon>
        <taxon>Flavobacterium</taxon>
    </lineage>
</organism>
<evidence type="ECO:0000313" key="2">
    <source>
        <dbReference type="Proteomes" id="UP000658793"/>
    </source>
</evidence>
<keyword evidence="2" id="KW-1185">Reference proteome</keyword>
<protein>
    <recommendedName>
        <fullName evidence="3">Glycosyl transferase</fullName>
    </recommendedName>
</protein>